<keyword evidence="1" id="KW-0472">Membrane</keyword>
<dbReference type="AlphaFoldDB" id="A0AAX4P679"/>
<dbReference type="InterPro" id="IPR001199">
    <property type="entry name" value="Cyt_B5-like_heme/steroid-bd"/>
</dbReference>
<feature type="transmembrane region" description="Helical" evidence="1">
    <location>
        <begin position="54"/>
        <end position="78"/>
    </location>
</feature>
<keyword evidence="4" id="KW-1185">Reference proteome</keyword>
<dbReference type="EMBL" id="CP151504">
    <property type="protein sequence ID" value="WZN61438.1"/>
    <property type="molecule type" value="Genomic_DNA"/>
</dbReference>
<name>A0AAX4P679_9CHLO</name>
<dbReference type="PROSITE" id="PS50255">
    <property type="entry name" value="CYTOCHROME_B5_2"/>
    <property type="match status" value="1"/>
</dbReference>
<dbReference type="Proteomes" id="UP001472866">
    <property type="component" value="Chromosome 04"/>
</dbReference>
<organism evidence="3 4">
    <name type="scientific">Chloropicon roscoffensis</name>
    <dbReference type="NCBI Taxonomy" id="1461544"/>
    <lineage>
        <taxon>Eukaryota</taxon>
        <taxon>Viridiplantae</taxon>
        <taxon>Chlorophyta</taxon>
        <taxon>Chloropicophyceae</taxon>
        <taxon>Chloropicales</taxon>
        <taxon>Chloropicaceae</taxon>
        <taxon>Chloropicon</taxon>
    </lineage>
</organism>
<dbReference type="SUPFAM" id="SSF55856">
    <property type="entry name" value="Cytochrome b5-like heme/steroid binding domain"/>
    <property type="match status" value="1"/>
</dbReference>
<evidence type="ECO:0000256" key="1">
    <source>
        <dbReference type="SAM" id="Phobius"/>
    </source>
</evidence>
<sequence length="178" mass="20531">MFGLGTAWDLVRPVYDKVTPEIVKDNVELLVWKWGQAMKNHAKNGERNVYAEELLLYVLGIYAFIGVCVIVYCILVWLNLVKLPVQKKLVPQVEGNKKDKKKHKWFSHEVVSRHNTASDCWATLDNKVYNLTKYIKKHKARDKILANAGGELPADRSILIGDLEEYFIGYVIEEKKDK</sequence>
<dbReference type="Pfam" id="PF00173">
    <property type="entry name" value="Cyt-b5"/>
    <property type="match status" value="1"/>
</dbReference>
<keyword evidence="1" id="KW-0812">Transmembrane</keyword>
<reference evidence="3 4" key="1">
    <citation type="submission" date="2024-03" db="EMBL/GenBank/DDBJ databases">
        <title>Complete genome sequence of the green alga Chloropicon roscoffensis RCC1871.</title>
        <authorList>
            <person name="Lemieux C."/>
            <person name="Pombert J.-F."/>
            <person name="Otis C."/>
            <person name="Turmel M."/>
        </authorList>
    </citation>
    <scope>NUCLEOTIDE SEQUENCE [LARGE SCALE GENOMIC DNA]</scope>
    <source>
        <strain evidence="3 4">RCC1871</strain>
    </source>
</reference>
<accession>A0AAX4P679</accession>
<dbReference type="Gene3D" id="3.10.120.10">
    <property type="entry name" value="Cytochrome b5-like heme/steroid binding domain"/>
    <property type="match status" value="1"/>
</dbReference>
<evidence type="ECO:0000259" key="2">
    <source>
        <dbReference type="PROSITE" id="PS50255"/>
    </source>
</evidence>
<evidence type="ECO:0000313" key="4">
    <source>
        <dbReference type="Proteomes" id="UP001472866"/>
    </source>
</evidence>
<proteinExistence type="predicted"/>
<feature type="domain" description="Cytochrome b5 heme-binding" evidence="2">
    <location>
        <begin position="103"/>
        <end position="151"/>
    </location>
</feature>
<dbReference type="InterPro" id="IPR036400">
    <property type="entry name" value="Cyt_B5-like_heme/steroid_sf"/>
</dbReference>
<keyword evidence="1" id="KW-1133">Transmembrane helix</keyword>
<evidence type="ECO:0000313" key="3">
    <source>
        <dbReference type="EMBL" id="WZN61438.1"/>
    </source>
</evidence>
<protein>
    <submittedName>
        <fullName evidence="3">Cytochrome b5 heme-binding domain-containing protein</fullName>
    </submittedName>
</protein>
<dbReference type="SMART" id="SM01117">
    <property type="entry name" value="Cyt-b5"/>
    <property type="match status" value="1"/>
</dbReference>
<gene>
    <name evidence="3" type="ORF">HKI87_04g29730</name>
</gene>